<gene>
    <name evidence="2" type="ORF">CDV36_015686</name>
</gene>
<sequence>MADFVYTPLKQGEIRLLQLQRNQGNSVLDALKCTISNHPLGAQSFTALSYTWGTDEPSRDLLLNDKPIKIRHNLHAFLSHALPGSSSRLSRTVGPIWIDALCINQADEAEKASQIAQMGSIYTAASRIVIWLGTADETSNTAMEFYARTTSLWANKQLPDQTIPITDGERAAVEGLTRRSYWSRSWVYQEASTPGVYREFWCGSKAVSFDVLCVANALAHRHMTALGSLLQPSPWNRRISLLNELSDRRRASDRSSFLWLLLQTQGLEAHDPRDKIFALLHIYADMQGKPISLEYNVAPEELFRSTAVLILNTTRELDLLLFCSIGQYKKLKSWVPNFYQFTYSRLGFTYREFFSAGGRTMPRFSLDSDGVKLSVVGLRVDVVKSVHKAMRDPAQWGDYTNRSEFWQPIFSQWTRSLAGFLFPNMRHGEYVSGGTISEAVDWVLAAGISPGFGSPTRGEVSHWPLCELSASPSGPDIQATGLAFQDLLLRVGDQAVFWTEKGYLGFGDFDALAGDVLVVLLGMAIPLLLRPVSGNEWKVVGPCLVKGLMDGQALQLNVKEEDFVLV</sequence>
<name>A0A3M2R8R0_9HYPO</name>
<evidence type="ECO:0000313" key="3">
    <source>
        <dbReference type="Proteomes" id="UP000277212"/>
    </source>
</evidence>
<dbReference type="Pfam" id="PF26639">
    <property type="entry name" value="Het-6_barrel"/>
    <property type="match status" value="1"/>
</dbReference>
<keyword evidence="3" id="KW-1185">Reference proteome</keyword>
<dbReference type="EMBL" id="NKUJ01000634">
    <property type="protein sequence ID" value="RMJ01621.1"/>
    <property type="molecule type" value="Genomic_DNA"/>
</dbReference>
<reference evidence="2 3" key="1">
    <citation type="submission" date="2017-06" db="EMBL/GenBank/DDBJ databases">
        <title>Comparative genomic analysis of Ambrosia Fusariam Clade fungi.</title>
        <authorList>
            <person name="Stajich J.E."/>
            <person name="Carrillo J."/>
            <person name="Kijimoto T."/>
            <person name="Eskalen A."/>
            <person name="O'Donnell K."/>
            <person name="Kasson M."/>
        </authorList>
    </citation>
    <scope>NUCLEOTIDE SEQUENCE [LARGE SCALE GENOMIC DNA]</scope>
    <source>
        <strain evidence="2">UCR3666</strain>
    </source>
</reference>
<dbReference type="STRING" id="2010991.A0A3M2R8R0"/>
<protein>
    <recommendedName>
        <fullName evidence="1">Heterokaryon incompatibility domain-containing protein</fullName>
    </recommendedName>
</protein>
<accession>A0A3M2R8R0</accession>
<evidence type="ECO:0000259" key="1">
    <source>
        <dbReference type="Pfam" id="PF06985"/>
    </source>
</evidence>
<comment type="caution">
    <text evidence="2">The sequence shown here is derived from an EMBL/GenBank/DDBJ whole genome shotgun (WGS) entry which is preliminary data.</text>
</comment>
<proteinExistence type="predicted"/>
<dbReference type="InterPro" id="IPR052895">
    <property type="entry name" value="HetReg/Transcr_Mod"/>
</dbReference>
<dbReference type="OrthoDB" id="2157530at2759"/>
<evidence type="ECO:0000313" key="2">
    <source>
        <dbReference type="EMBL" id="RMJ01621.1"/>
    </source>
</evidence>
<dbReference type="AlphaFoldDB" id="A0A3M2R8R0"/>
<feature type="domain" description="Heterokaryon incompatibility" evidence="1">
    <location>
        <begin position="45"/>
        <end position="190"/>
    </location>
</feature>
<organism evidence="2 3">
    <name type="scientific">Fusarium kuroshium</name>
    <dbReference type="NCBI Taxonomy" id="2010991"/>
    <lineage>
        <taxon>Eukaryota</taxon>
        <taxon>Fungi</taxon>
        <taxon>Dikarya</taxon>
        <taxon>Ascomycota</taxon>
        <taxon>Pezizomycotina</taxon>
        <taxon>Sordariomycetes</taxon>
        <taxon>Hypocreomycetidae</taxon>
        <taxon>Hypocreales</taxon>
        <taxon>Nectriaceae</taxon>
        <taxon>Fusarium</taxon>
        <taxon>Fusarium solani species complex</taxon>
    </lineage>
</organism>
<dbReference type="Pfam" id="PF06985">
    <property type="entry name" value="HET"/>
    <property type="match status" value="1"/>
</dbReference>
<dbReference type="InterPro" id="IPR010730">
    <property type="entry name" value="HET"/>
</dbReference>
<dbReference type="PANTHER" id="PTHR24148">
    <property type="entry name" value="ANKYRIN REPEAT DOMAIN-CONTAINING PROTEIN 39 HOMOLOG-RELATED"/>
    <property type="match status" value="1"/>
</dbReference>
<dbReference type="Proteomes" id="UP000277212">
    <property type="component" value="Unassembled WGS sequence"/>
</dbReference>
<dbReference type="PANTHER" id="PTHR24148:SF82">
    <property type="entry name" value="HETEROKARYON INCOMPATIBILITY DOMAIN-CONTAINING PROTEIN"/>
    <property type="match status" value="1"/>
</dbReference>